<accession>A0A1Y5F9A5</accession>
<dbReference type="Proteomes" id="UP000196531">
    <property type="component" value="Unassembled WGS sequence"/>
</dbReference>
<proteinExistence type="predicted"/>
<evidence type="ECO:0000313" key="2">
    <source>
        <dbReference type="EMBL" id="OUR97355.1"/>
    </source>
</evidence>
<comment type="caution">
    <text evidence="2">The sequence shown here is derived from an EMBL/GenBank/DDBJ whole genome shotgun (WGS) entry which is preliminary data.</text>
</comment>
<name>A0A1Y5F9A5_9BACT</name>
<dbReference type="EMBL" id="MAAO01000006">
    <property type="protein sequence ID" value="OUR97355.1"/>
    <property type="molecule type" value="Genomic_DNA"/>
</dbReference>
<organism evidence="2 3">
    <name type="scientific">Halobacteriovorax marinus</name>
    <dbReference type="NCBI Taxonomy" id="97084"/>
    <lineage>
        <taxon>Bacteria</taxon>
        <taxon>Pseudomonadati</taxon>
        <taxon>Bdellovibrionota</taxon>
        <taxon>Bacteriovoracia</taxon>
        <taxon>Bacteriovoracales</taxon>
        <taxon>Halobacteriovoraceae</taxon>
        <taxon>Halobacteriovorax</taxon>
    </lineage>
</organism>
<protein>
    <submittedName>
        <fullName evidence="2">Uncharacterized protein</fullName>
    </submittedName>
</protein>
<dbReference type="AlphaFoldDB" id="A0A1Y5F9A5"/>
<sequence length="151" mass="17138">MKTLLFVLFTTVLSSQSMASSYDIATRIKENIRYNSSYFWSSSYHKRLTTLDFQYTSIAGDGCGVELEGEATSLKTGNRVKFTLSFDFNKNVDYEAIYSRGMNNIYFSDAPFARVKVGSRTISFISFDDSNDAKKLVEDMVTISEECAFFN</sequence>
<evidence type="ECO:0000256" key="1">
    <source>
        <dbReference type="SAM" id="SignalP"/>
    </source>
</evidence>
<keyword evidence="1" id="KW-0732">Signal</keyword>
<feature type="signal peptide" evidence="1">
    <location>
        <begin position="1"/>
        <end position="19"/>
    </location>
</feature>
<feature type="chain" id="PRO_5012689549" evidence="1">
    <location>
        <begin position="20"/>
        <end position="151"/>
    </location>
</feature>
<gene>
    <name evidence="2" type="ORF">A9Q84_13605</name>
</gene>
<evidence type="ECO:0000313" key="3">
    <source>
        <dbReference type="Proteomes" id="UP000196531"/>
    </source>
</evidence>
<reference evidence="3" key="1">
    <citation type="journal article" date="2017" name="Proc. Natl. Acad. Sci. U.S.A.">
        <title>Simulation of Deepwater Horizon oil plume reveals substrate specialization within a complex community of hydrocarbon-degraders.</title>
        <authorList>
            <person name="Hu P."/>
            <person name="Dubinsky E.A."/>
            <person name="Probst A.J."/>
            <person name="Wang J."/>
            <person name="Sieber C.M.K."/>
            <person name="Tom L.M."/>
            <person name="Gardinali P."/>
            <person name="Banfield J.F."/>
            <person name="Atlas R.M."/>
            <person name="Andersen G.L."/>
        </authorList>
    </citation>
    <scope>NUCLEOTIDE SEQUENCE [LARGE SCALE GENOMIC DNA]</scope>
</reference>